<dbReference type="STRING" id="157463.GCA_001047075_00723"/>
<dbReference type="InterPro" id="IPR005325">
    <property type="entry name" value="DUF308_memb"/>
</dbReference>
<gene>
    <name evidence="2" type="ORF">FFIC_240870</name>
</gene>
<feature type="transmembrane region" description="Helical" evidence="1">
    <location>
        <begin position="126"/>
        <end position="146"/>
    </location>
</feature>
<feature type="transmembrane region" description="Helical" evidence="1">
    <location>
        <begin position="93"/>
        <end position="114"/>
    </location>
</feature>
<dbReference type="PANTHER" id="PTHR34989">
    <property type="entry name" value="PROTEIN HDED"/>
    <property type="match status" value="1"/>
</dbReference>
<keyword evidence="1" id="KW-1133">Transmembrane helix</keyword>
<sequence length="178" mass="19207">MQDDFAMKMKRTVGFDGLISTLIGAFIVFWPGASVKLLASIIGVALLILGGVKLLFALNGSETKKSTKLYDVLVAILYLVAGLFVFIDMEAASFSLLLVVGVLTGITWLVEGIIQIVVVNRLGGNHVWHFISALISALAGMSLIFSPFVGGLLVWMFLGVMLLIVGIFKLVHYFTIGK</sequence>
<feature type="transmembrane region" description="Helical" evidence="1">
    <location>
        <begin position="12"/>
        <end position="31"/>
    </location>
</feature>
<evidence type="ECO:0000256" key="1">
    <source>
        <dbReference type="SAM" id="Phobius"/>
    </source>
</evidence>
<proteinExistence type="predicted"/>
<keyword evidence="1" id="KW-0472">Membrane</keyword>
<evidence type="ECO:0000313" key="2">
    <source>
        <dbReference type="EMBL" id="GAO99812.1"/>
    </source>
</evidence>
<evidence type="ECO:0000313" key="3">
    <source>
        <dbReference type="Proteomes" id="UP000253891"/>
    </source>
</evidence>
<reference evidence="2 3" key="1">
    <citation type="journal article" date="2015" name="BMC Genomics">
        <title>Comparative genomics of Fructobacillus spp. and Leuconostoc spp. reveals niche-specific evolution of Fructobacillus spp.</title>
        <authorList>
            <person name="Endo A."/>
            <person name="Tanizawa Y."/>
            <person name="Tanaka N."/>
            <person name="Maeno S."/>
            <person name="Kumar H."/>
            <person name="Shiwa Y."/>
            <person name="Okada S."/>
            <person name="Yoshikawa H."/>
            <person name="Dicks L."/>
            <person name="Nakagawa J."/>
            <person name="Arita M."/>
        </authorList>
    </citation>
    <scope>NUCLEOTIDE SEQUENCE [LARGE SCALE GENOMIC DNA]</scope>
    <source>
        <strain evidence="2 3">JCM 12225</strain>
    </source>
</reference>
<feature type="transmembrane region" description="Helical" evidence="1">
    <location>
        <begin position="37"/>
        <end position="57"/>
    </location>
</feature>
<dbReference type="OrthoDB" id="2243768at2"/>
<feature type="transmembrane region" description="Helical" evidence="1">
    <location>
        <begin position="69"/>
        <end position="87"/>
    </location>
</feature>
<dbReference type="GO" id="GO:0005886">
    <property type="term" value="C:plasma membrane"/>
    <property type="evidence" value="ECO:0007669"/>
    <property type="project" value="TreeGrafter"/>
</dbReference>
<protein>
    <submittedName>
        <fullName evidence="2">Integral membrane protein</fullName>
    </submittedName>
</protein>
<keyword evidence="1" id="KW-0812">Transmembrane</keyword>
<name>A0A0K8MH67_9LACO</name>
<dbReference type="Proteomes" id="UP000253891">
    <property type="component" value="Unassembled WGS sequence"/>
</dbReference>
<accession>A0A0K8MH67</accession>
<keyword evidence="3" id="KW-1185">Reference proteome</keyword>
<dbReference type="InterPro" id="IPR052712">
    <property type="entry name" value="Acid_resist_chaperone_HdeD"/>
</dbReference>
<dbReference type="Pfam" id="PF03729">
    <property type="entry name" value="DUF308"/>
    <property type="match status" value="2"/>
</dbReference>
<organism evidence="2 3">
    <name type="scientific">Fructobacillus ficulneus</name>
    <dbReference type="NCBI Taxonomy" id="157463"/>
    <lineage>
        <taxon>Bacteria</taxon>
        <taxon>Bacillati</taxon>
        <taxon>Bacillota</taxon>
        <taxon>Bacilli</taxon>
        <taxon>Lactobacillales</taxon>
        <taxon>Lactobacillaceae</taxon>
        <taxon>Fructobacillus</taxon>
    </lineage>
</organism>
<dbReference type="AlphaFoldDB" id="A0A0K8MH67"/>
<dbReference type="EMBL" id="DF968001">
    <property type="protein sequence ID" value="GAO99812.1"/>
    <property type="molecule type" value="Genomic_DNA"/>
</dbReference>
<dbReference type="PANTHER" id="PTHR34989:SF1">
    <property type="entry name" value="PROTEIN HDED"/>
    <property type="match status" value="1"/>
</dbReference>
<dbReference type="RefSeq" id="WP_061993196.1">
    <property type="nucleotide sequence ID" value="NZ_DF968001.1"/>
</dbReference>
<feature type="transmembrane region" description="Helical" evidence="1">
    <location>
        <begin position="152"/>
        <end position="171"/>
    </location>
</feature>